<keyword evidence="2" id="KW-1185">Reference proteome</keyword>
<evidence type="ECO:0000313" key="1">
    <source>
        <dbReference type="EMBL" id="GEM48657.1"/>
    </source>
</evidence>
<protein>
    <submittedName>
        <fullName evidence="1">Uncharacterized protein</fullName>
    </submittedName>
</protein>
<proteinExistence type="predicted"/>
<name>A0A511N824_DEIC1</name>
<reference evidence="1 2" key="1">
    <citation type="submission" date="2019-07" db="EMBL/GenBank/DDBJ databases">
        <title>Whole genome shotgun sequence of Deinococcus cellulosilyticus NBRC 106333.</title>
        <authorList>
            <person name="Hosoyama A."/>
            <person name="Uohara A."/>
            <person name="Ohji S."/>
            <person name="Ichikawa N."/>
        </authorList>
    </citation>
    <scope>NUCLEOTIDE SEQUENCE [LARGE SCALE GENOMIC DNA]</scope>
    <source>
        <strain evidence="1 2">NBRC 106333</strain>
    </source>
</reference>
<gene>
    <name evidence="1" type="ORF">DC3_42920</name>
</gene>
<dbReference type="AlphaFoldDB" id="A0A511N824"/>
<dbReference type="RefSeq" id="WP_146887915.1">
    <property type="nucleotide sequence ID" value="NZ_BJXB01000023.1"/>
</dbReference>
<accession>A0A511N824</accession>
<evidence type="ECO:0000313" key="2">
    <source>
        <dbReference type="Proteomes" id="UP000321306"/>
    </source>
</evidence>
<dbReference type="EMBL" id="BJXB01000023">
    <property type="protein sequence ID" value="GEM48657.1"/>
    <property type="molecule type" value="Genomic_DNA"/>
</dbReference>
<organism evidence="1 2">
    <name type="scientific">Deinococcus cellulosilyticus (strain DSM 18568 / NBRC 106333 / KACC 11606 / 5516J-15)</name>
    <dbReference type="NCBI Taxonomy" id="1223518"/>
    <lineage>
        <taxon>Bacteria</taxon>
        <taxon>Thermotogati</taxon>
        <taxon>Deinococcota</taxon>
        <taxon>Deinococci</taxon>
        <taxon>Deinococcales</taxon>
        <taxon>Deinococcaceae</taxon>
        <taxon>Deinococcus</taxon>
    </lineage>
</organism>
<dbReference type="Proteomes" id="UP000321306">
    <property type="component" value="Unassembled WGS sequence"/>
</dbReference>
<comment type="caution">
    <text evidence="1">The sequence shown here is derived from an EMBL/GenBank/DDBJ whole genome shotgun (WGS) entry which is preliminary data.</text>
</comment>
<sequence>MQTAEYFIIDNEILFKLRPTADGSFSPEALNPATGQFELAPRFLPCVFGRSDRDTVELTEAQFNAEVKRRTPAPIAS</sequence>